<dbReference type="InterPro" id="IPR004014">
    <property type="entry name" value="ATPase_P-typ_cation-transptr_N"/>
</dbReference>
<dbReference type="InterPro" id="IPR023298">
    <property type="entry name" value="ATPase_P-typ_TM_dom_sf"/>
</dbReference>
<dbReference type="Gene3D" id="1.20.1110.10">
    <property type="entry name" value="Calcium-transporting ATPase, transmembrane domain"/>
    <property type="match status" value="1"/>
</dbReference>
<dbReference type="Pfam" id="PF00690">
    <property type="entry name" value="Cation_ATPase_N"/>
    <property type="match status" value="1"/>
</dbReference>
<keyword evidence="2" id="KW-1133">Transmembrane helix</keyword>
<dbReference type="EC" id="3.6.3.4" evidence="4"/>
<dbReference type="Gene3D" id="2.70.150.10">
    <property type="entry name" value="Calcium-transporting ATPase, cytoplasmic transduction domain A"/>
    <property type="match status" value="1"/>
</dbReference>
<proteinExistence type="predicted"/>
<protein>
    <submittedName>
        <fullName evidence="4">Lead, cadmium, zinc and mercury transporting ATPase Copper-translocating P-type ATPase</fullName>
        <ecNumber evidence="4">3.6.3.3</ecNumber>
        <ecNumber evidence="4">3.6.3.4</ecNumber>
    </submittedName>
</protein>
<dbReference type="AlphaFoldDB" id="A0A3B0V5C9"/>
<organism evidence="4">
    <name type="scientific">hydrothermal vent metagenome</name>
    <dbReference type="NCBI Taxonomy" id="652676"/>
    <lineage>
        <taxon>unclassified sequences</taxon>
        <taxon>metagenomes</taxon>
        <taxon>ecological metagenomes</taxon>
    </lineage>
</organism>
<dbReference type="GO" id="GO:0016787">
    <property type="term" value="F:hydrolase activity"/>
    <property type="evidence" value="ECO:0007669"/>
    <property type="project" value="UniProtKB-KW"/>
</dbReference>
<feature type="compositionally biased region" description="Polar residues" evidence="1">
    <location>
        <begin position="1"/>
        <end position="16"/>
    </location>
</feature>
<evidence type="ECO:0000256" key="2">
    <source>
        <dbReference type="SAM" id="Phobius"/>
    </source>
</evidence>
<feature type="transmembrane region" description="Helical" evidence="2">
    <location>
        <begin position="45"/>
        <end position="67"/>
    </location>
</feature>
<evidence type="ECO:0000256" key="1">
    <source>
        <dbReference type="SAM" id="MobiDB-lite"/>
    </source>
</evidence>
<keyword evidence="2" id="KW-0472">Membrane</keyword>
<gene>
    <name evidence="4" type="ORF">MNBD_DELTA04-125</name>
</gene>
<feature type="transmembrane region" description="Helical" evidence="2">
    <location>
        <begin position="73"/>
        <end position="89"/>
    </location>
</feature>
<name>A0A3B0V5C9_9ZZZZ</name>
<feature type="region of interest" description="Disordered" evidence="1">
    <location>
        <begin position="1"/>
        <end position="20"/>
    </location>
</feature>
<dbReference type="EMBL" id="UOEY01000063">
    <property type="protein sequence ID" value="VAW38765.1"/>
    <property type="molecule type" value="Genomic_DNA"/>
</dbReference>
<evidence type="ECO:0000259" key="3">
    <source>
        <dbReference type="SMART" id="SM00831"/>
    </source>
</evidence>
<dbReference type="SMART" id="SM00831">
    <property type="entry name" value="Cation_ATPase_N"/>
    <property type="match status" value="1"/>
</dbReference>
<keyword evidence="4" id="KW-0378">Hydrolase</keyword>
<keyword evidence="2" id="KW-0812">Transmembrane</keyword>
<feature type="domain" description="Cation-transporting P-type ATPase N-terminal" evidence="3">
    <location>
        <begin position="2"/>
        <end position="69"/>
    </location>
</feature>
<dbReference type="PANTHER" id="PTHR42861">
    <property type="entry name" value="CALCIUM-TRANSPORTING ATPASE"/>
    <property type="match status" value="1"/>
</dbReference>
<accession>A0A3B0V5C9</accession>
<feature type="non-terminal residue" evidence="4">
    <location>
        <position position="94"/>
    </location>
</feature>
<dbReference type="EC" id="3.6.3.3" evidence="4"/>
<reference evidence="4" key="1">
    <citation type="submission" date="2018-06" db="EMBL/GenBank/DDBJ databases">
        <authorList>
            <person name="Zhirakovskaya E."/>
        </authorList>
    </citation>
    <scope>NUCLEOTIDE SEQUENCE</scope>
</reference>
<dbReference type="SUPFAM" id="SSF81665">
    <property type="entry name" value="Calcium ATPase, transmembrane domain M"/>
    <property type="match status" value="1"/>
</dbReference>
<evidence type="ECO:0000313" key="4">
    <source>
        <dbReference type="EMBL" id="VAW38765.1"/>
    </source>
</evidence>
<sequence>MMASASSTTAPQQGKGLSSAEATRRLQQYGPNALAEKKVSFIRMLLGYFWGPIPWMIEVAAILSAAVQHWPDFFIILALLLFNAGVGFWQEYTA</sequence>